<evidence type="ECO:0000313" key="4">
    <source>
        <dbReference type="Proteomes" id="UP000196655"/>
    </source>
</evidence>
<reference evidence="4" key="1">
    <citation type="submission" date="2017-05" db="EMBL/GenBank/DDBJ databases">
        <authorList>
            <person name="Macchi M."/>
            <person name="Festa S."/>
            <person name="Coppotelli B.M."/>
            <person name="Morelli I.S."/>
        </authorList>
    </citation>
    <scope>NUCLEOTIDE SEQUENCE [LARGE SCALE GENOMIC DNA]</scope>
    <source>
        <strain evidence="4">I</strain>
    </source>
</reference>
<protein>
    <submittedName>
        <fullName evidence="3">ABC transporter substrate-binding protein</fullName>
    </submittedName>
</protein>
<dbReference type="PANTHER" id="PTHR30535:SF7">
    <property type="entry name" value="IRON(III) DICITRATE-BINDING PROTEIN"/>
    <property type="match status" value="1"/>
</dbReference>
<comment type="caution">
    <text evidence="3">The sequence shown here is derived from an EMBL/GenBank/DDBJ whole genome shotgun (WGS) entry which is preliminary data.</text>
</comment>
<name>A0A211ZMD8_9PROT</name>
<gene>
    <name evidence="3" type="ORF">BWR60_14805</name>
</gene>
<feature type="chain" id="PRO_5012781233" evidence="1">
    <location>
        <begin position="29"/>
        <end position="344"/>
    </location>
</feature>
<feature type="domain" description="Fe/B12 periplasmic-binding" evidence="2">
    <location>
        <begin position="52"/>
        <end position="341"/>
    </location>
</feature>
<dbReference type="EMBL" id="NHON01000024">
    <property type="protein sequence ID" value="OWJ66443.1"/>
    <property type="molecule type" value="Genomic_DNA"/>
</dbReference>
<accession>A0A211ZMD8</accession>
<dbReference type="PROSITE" id="PS50983">
    <property type="entry name" value="FE_B12_PBP"/>
    <property type="match status" value="1"/>
</dbReference>
<keyword evidence="4" id="KW-1185">Reference proteome</keyword>
<dbReference type="STRING" id="1122125.GCA_000423185_03062"/>
<organism evidence="3 4">
    <name type="scientific">Inquilinus limosus</name>
    <dbReference type="NCBI Taxonomy" id="171674"/>
    <lineage>
        <taxon>Bacteria</taxon>
        <taxon>Pseudomonadati</taxon>
        <taxon>Pseudomonadota</taxon>
        <taxon>Alphaproteobacteria</taxon>
        <taxon>Rhodospirillales</taxon>
        <taxon>Rhodospirillaceae</taxon>
        <taxon>Inquilinus</taxon>
    </lineage>
</organism>
<dbReference type="Proteomes" id="UP000196655">
    <property type="component" value="Unassembled WGS sequence"/>
</dbReference>
<evidence type="ECO:0000259" key="2">
    <source>
        <dbReference type="PROSITE" id="PS50983"/>
    </source>
</evidence>
<dbReference type="InterPro" id="IPR002491">
    <property type="entry name" value="ABC_transptr_periplasmic_BD"/>
</dbReference>
<evidence type="ECO:0000256" key="1">
    <source>
        <dbReference type="SAM" id="SignalP"/>
    </source>
</evidence>
<dbReference type="Pfam" id="PF01497">
    <property type="entry name" value="Peripla_BP_2"/>
    <property type="match status" value="1"/>
</dbReference>
<dbReference type="SUPFAM" id="SSF53807">
    <property type="entry name" value="Helical backbone' metal receptor"/>
    <property type="match status" value="1"/>
</dbReference>
<dbReference type="InterPro" id="IPR050902">
    <property type="entry name" value="ABC_Transporter_SBP"/>
</dbReference>
<proteinExistence type="predicted"/>
<sequence>MTAFRSFPSRALALAGLAFLALSPAAWADPTQYPLILRNCGVDITFAEAPQRAVSIGQSSTEILLALGLADRIVGTAVWFGPVLKEYEAANARIPRLADNDPSFESVVGKEPDLVTAQFEWHVGPQGSVGTREQFAGLGIPTYISPADCVEKDNSGGGDGVRKQLFTMDLVYREIHDLARIFDVADRGEALVADLRKREAAAIASVAGARLDNVPVVFWFSSKEVAGEAFVGGKNGVPAYILQQLGARNVITTEEEWPLVSWERIAAADPAIIVMAEMSRRRYAADDTAVKLDFLATDPVASQLEAVKHKRFVVMDVQAMQPSIRAVDGIEALARGIKSFGLGG</sequence>
<feature type="signal peptide" evidence="1">
    <location>
        <begin position="1"/>
        <end position="28"/>
    </location>
</feature>
<dbReference type="PANTHER" id="PTHR30535">
    <property type="entry name" value="VITAMIN B12-BINDING PROTEIN"/>
    <property type="match status" value="1"/>
</dbReference>
<evidence type="ECO:0000313" key="3">
    <source>
        <dbReference type="EMBL" id="OWJ66443.1"/>
    </source>
</evidence>
<dbReference type="RefSeq" id="WP_218823508.1">
    <property type="nucleotide sequence ID" value="NZ_NHON01000024.1"/>
</dbReference>
<keyword evidence="1" id="KW-0732">Signal</keyword>
<dbReference type="AlphaFoldDB" id="A0A211ZMD8"/>
<dbReference type="Gene3D" id="3.40.50.1980">
    <property type="entry name" value="Nitrogenase molybdenum iron protein domain"/>
    <property type="match status" value="2"/>
</dbReference>